<dbReference type="EMBL" id="NAJQ01000016">
    <property type="protein sequence ID" value="TKA83136.1"/>
    <property type="molecule type" value="Genomic_DNA"/>
</dbReference>
<dbReference type="Proteomes" id="UP000309340">
    <property type="component" value="Unassembled WGS sequence"/>
</dbReference>
<evidence type="ECO:0000313" key="1">
    <source>
        <dbReference type="EMBL" id="TKA83136.1"/>
    </source>
</evidence>
<sequence>MGGFSVASLSLTVRDSSTVAIKLGIRSRPRSKATYLNKRVQYHAGIWKDTVMIGLMWRREGDGRKSKEYRCPSWSWASQDSSVSYELATKRRVGQRYGPIRGTRWYGLTAKVLEITTNRDELNPYGSVSGGSVILESHVMIGRMSITKSDSRYRAQQQRALSFDVPNGNGEKRSLLGSRHLDDDHSTKASFLCAYLAEYAQSGVFMLLHPPNLGAEQYVRKGVQVCAEDGQDFSNVRSDIEELVRSVTAATLTFV</sequence>
<dbReference type="AlphaFoldDB" id="A0A4U0Y2Z1"/>
<evidence type="ECO:0000313" key="2">
    <source>
        <dbReference type="Proteomes" id="UP000309340"/>
    </source>
</evidence>
<dbReference type="OrthoDB" id="5125733at2759"/>
<proteinExistence type="predicted"/>
<gene>
    <name evidence="1" type="ORF">B0A55_00873</name>
</gene>
<protein>
    <submittedName>
        <fullName evidence="1">Uncharacterized protein</fullName>
    </submittedName>
</protein>
<accession>A0A4U0Y2Z1</accession>
<comment type="caution">
    <text evidence="1">The sequence shown here is derived from an EMBL/GenBank/DDBJ whole genome shotgun (WGS) entry which is preliminary data.</text>
</comment>
<reference evidence="1 2" key="1">
    <citation type="submission" date="2017-03" db="EMBL/GenBank/DDBJ databases">
        <title>Genomes of endolithic fungi from Antarctica.</title>
        <authorList>
            <person name="Coleine C."/>
            <person name="Masonjones S."/>
            <person name="Stajich J.E."/>
        </authorList>
    </citation>
    <scope>NUCLEOTIDE SEQUENCE [LARGE SCALE GENOMIC DNA]</scope>
    <source>
        <strain evidence="1 2">CCFEE 5184</strain>
    </source>
</reference>
<organism evidence="1 2">
    <name type="scientific">Friedmanniomyces simplex</name>
    <dbReference type="NCBI Taxonomy" id="329884"/>
    <lineage>
        <taxon>Eukaryota</taxon>
        <taxon>Fungi</taxon>
        <taxon>Dikarya</taxon>
        <taxon>Ascomycota</taxon>
        <taxon>Pezizomycotina</taxon>
        <taxon>Dothideomycetes</taxon>
        <taxon>Dothideomycetidae</taxon>
        <taxon>Mycosphaerellales</taxon>
        <taxon>Teratosphaeriaceae</taxon>
        <taxon>Friedmanniomyces</taxon>
    </lineage>
</organism>
<keyword evidence="2" id="KW-1185">Reference proteome</keyword>
<name>A0A4U0Y2Z1_9PEZI</name>